<dbReference type="EC" id="2.7.11.1" evidence="1"/>
<gene>
    <name evidence="3" type="ORF">GCK32_005798</name>
</gene>
<comment type="caution">
    <text evidence="3">The sequence shown here is derived from an EMBL/GenBank/DDBJ whole genome shotgun (WGS) entry which is preliminary data.</text>
</comment>
<dbReference type="InterPro" id="IPR000719">
    <property type="entry name" value="Prot_kinase_dom"/>
</dbReference>
<evidence type="ECO:0000313" key="3">
    <source>
        <dbReference type="EMBL" id="KAK5971493.1"/>
    </source>
</evidence>
<dbReference type="PROSITE" id="PS00108">
    <property type="entry name" value="PROTEIN_KINASE_ST"/>
    <property type="match status" value="1"/>
</dbReference>
<dbReference type="InterPro" id="IPR011009">
    <property type="entry name" value="Kinase-like_dom_sf"/>
</dbReference>
<dbReference type="InterPro" id="IPR008271">
    <property type="entry name" value="Ser/Thr_kinase_AS"/>
</dbReference>
<dbReference type="GO" id="GO:0004674">
    <property type="term" value="F:protein serine/threonine kinase activity"/>
    <property type="evidence" value="ECO:0007669"/>
    <property type="project" value="UniProtKB-EC"/>
</dbReference>
<dbReference type="AlphaFoldDB" id="A0AAN8IID8"/>
<dbReference type="Proteomes" id="UP001331761">
    <property type="component" value="Unassembled WGS sequence"/>
</dbReference>
<dbReference type="Pfam" id="PF00069">
    <property type="entry name" value="Pkinase"/>
    <property type="match status" value="1"/>
</dbReference>
<dbReference type="Gene3D" id="1.10.510.10">
    <property type="entry name" value="Transferase(Phosphotransferase) domain 1"/>
    <property type="match status" value="1"/>
</dbReference>
<evidence type="ECO:0000259" key="2">
    <source>
        <dbReference type="PROSITE" id="PS50011"/>
    </source>
</evidence>
<proteinExistence type="predicted"/>
<evidence type="ECO:0000256" key="1">
    <source>
        <dbReference type="ARBA" id="ARBA00012513"/>
    </source>
</evidence>
<dbReference type="SMART" id="SM00220">
    <property type="entry name" value="S_TKc"/>
    <property type="match status" value="1"/>
</dbReference>
<dbReference type="GO" id="GO:0005524">
    <property type="term" value="F:ATP binding"/>
    <property type="evidence" value="ECO:0007669"/>
    <property type="project" value="InterPro"/>
</dbReference>
<organism evidence="3 4">
    <name type="scientific">Trichostrongylus colubriformis</name>
    <name type="common">Black scour worm</name>
    <dbReference type="NCBI Taxonomy" id="6319"/>
    <lineage>
        <taxon>Eukaryota</taxon>
        <taxon>Metazoa</taxon>
        <taxon>Ecdysozoa</taxon>
        <taxon>Nematoda</taxon>
        <taxon>Chromadorea</taxon>
        <taxon>Rhabditida</taxon>
        <taxon>Rhabditina</taxon>
        <taxon>Rhabditomorpha</taxon>
        <taxon>Strongyloidea</taxon>
        <taxon>Trichostrongylidae</taxon>
        <taxon>Trichostrongylus</taxon>
    </lineage>
</organism>
<protein>
    <recommendedName>
        <fullName evidence="1">non-specific serine/threonine protein kinase</fullName>
        <ecNumber evidence="1">2.7.11.1</ecNumber>
    </recommendedName>
</protein>
<keyword evidence="3" id="KW-0808">Transferase</keyword>
<keyword evidence="3" id="KW-0418">Kinase</keyword>
<keyword evidence="4" id="KW-1185">Reference proteome</keyword>
<dbReference type="SUPFAM" id="SSF56112">
    <property type="entry name" value="Protein kinase-like (PK-like)"/>
    <property type="match status" value="1"/>
</dbReference>
<dbReference type="EMBL" id="WIXE01017713">
    <property type="protein sequence ID" value="KAK5971493.1"/>
    <property type="molecule type" value="Genomic_DNA"/>
</dbReference>
<dbReference type="PANTHER" id="PTHR11909">
    <property type="entry name" value="CASEIN KINASE-RELATED"/>
    <property type="match status" value="1"/>
</dbReference>
<feature type="domain" description="Protein kinase" evidence="2">
    <location>
        <begin position="33"/>
        <end position="300"/>
    </location>
</feature>
<dbReference type="PROSITE" id="PS50011">
    <property type="entry name" value="PROTEIN_KINASE_DOM"/>
    <property type="match status" value="1"/>
</dbReference>
<reference evidence="3 4" key="1">
    <citation type="submission" date="2019-10" db="EMBL/GenBank/DDBJ databases">
        <title>Assembly and Annotation for the nematode Trichostrongylus colubriformis.</title>
        <authorList>
            <person name="Martin J."/>
        </authorList>
    </citation>
    <scope>NUCLEOTIDE SEQUENCE [LARGE SCALE GENOMIC DNA]</scope>
    <source>
        <strain evidence="3">G859</strain>
        <tissue evidence="3">Whole worm</tissue>
    </source>
</reference>
<sequence length="313" mass="35595">MPPKRVGKAKLHQLAVELPVRTVISDLSTKKQYRLGRQFATGGFGRIYTCHEVGSQRELVVKVEPYGNGPLFTELNVFMRILKPDQIAQFMRDRKLKRLGVPEMISGGIHQHGGDKLRFLVIPKYATSLEAIREKRKTFTQAEVWTVARCMMESLEYIHSKNYTHADIKAANILLEKPDDFSTSVLVDFGLARMSSSNEDKPDKKRAHNGTAIFTSCDAHRGCHPSYRGDLEILAYNMVYWLSGSLPWEGYESNPEKIYQMKEAFLKGLPSSLKELLKNNLESVTPLKEVFSIAQKTGYTSQIDFKKLYKVSL</sequence>
<accession>A0AAN8IID8</accession>
<dbReference type="InterPro" id="IPR050235">
    <property type="entry name" value="CK1_Ser-Thr_kinase"/>
</dbReference>
<evidence type="ECO:0000313" key="4">
    <source>
        <dbReference type="Proteomes" id="UP001331761"/>
    </source>
</evidence>
<name>A0AAN8IID8_TRICO</name>